<evidence type="ECO:0000313" key="3">
    <source>
        <dbReference type="EMBL" id="MEA5479840.1"/>
    </source>
</evidence>
<evidence type="ECO:0000313" key="4">
    <source>
        <dbReference type="Proteomes" id="UP001301388"/>
    </source>
</evidence>
<dbReference type="InterPro" id="IPR048378">
    <property type="entry name" value="BFA1-like_C"/>
</dbReference>
<reference evidence="3 4" key="1">
    <citation type="submission" date="2023-12" db="EMBL/GenBank/DDBJ databases">
        <title>Baltic Sea Cyanobacteria.</title>
        <authorList>
            <person name="Delbaje E."/>
            <person name="Fewer D.P."/>
            <person name="Shishido T.K."/>
        </authorList>
    </citation>
    <scope>NUCLEOTIDE SEQUENCE [LARGE SCALE GENOMIC DNA]</scope>
    <source>
        <strain evidence="3 4">UHCC 0370</strain>
    </source>
</reference>
<dbReference type="EMBL" id="JAYGIE010000100">
    <property type="protein sequence ID" value="MEA5479840.1"/>
    <property type="molecule type" value="Genomic_DNA"/>
</dbReference>
<evidence type="ECO:0000259" key="2">
    <source>
        <dbReference type="Pfam" id="PF21053"/>
    </source>
</evidence>
<dbReference type="Proteomes" id="UP001301388">
    <property type="component" value="Unassembled WGS sequence"/>
</dbReference>
<keyword evidence="4" id="KW-1185">Reference proteome</keyword>
<protein>
    <submittedName>
        <fullName evidence="3">DUF3598 family protein</fullName>
    </submittedName>
</protein>
<dbReference type="Pfam" id="PF12204">
    <property type="entry name" value="DUF3598_N"/>
    <property type="match status" value="1"/>
</dbReference>
<dbReference type="SUPFAM" id="SSF50814">
    <property type="entry name" value="Lipocalins"/>
    <property type="match status" value="2"/>
</dbReference>
<dbReference type="InterPro" id="IPR012674">
    <property type="entry name" value="Calycin"/>
</dbReference>
<proteinExistence type="predicted"/>
<feature type="domain" description="Biogenesis factor required for ATP synthase 1-like C-terminal" evidence="2">
    <location>
        <begin position="149"/>
        <end position="294"/>
    </location>
</feature>
<dbReference type="InterPro" id="IPR022017">
    <property type="entry name" value="BFA1-like_DUF3598"/>
</dbReference>
<dbReference type="Gene3D" id="2.40.128.20">
    <property type="match status" value="2"/>
</dbReference>
<accession>A0ABU5TNJ0</accession>
<gene>
    <name evidence="3" type="ORF">VB774_19620</name>
</gene>
<evidence type="ECO:0000259" key="1">
    <source>
        <dbReference type="Pfam" id="PF12204"/>
    </source>
</evidence>
<dbReference type="RefSeq" id="WP_323262990.1">
    <property type="nucleotide sequence ID" value="NZ_JAYGIE010000100.1"/>
</dbReference>
<dbReference type="PANTHER" id="PTHR33404">
    <property type="entry name" value="CELL DIVISION TOPOLOGICAL SPECIFICITY FACTOR HOMOLOG, CHLOROPLASTIC"/>
    <property type="match status" value="1"/>
</dbReference>
<sequence>MRYTSVQNDVTKNMRSQWECLLQSLGCWQGSFTRLSTKGEILEDIPSETSLELKADNQTIRQVVRRFYDGQPQDLVLEYRSLNKSTTFFESGAFSQGSLQFAPYTEFGAELGLIYGDRRLRLVTLYDKASQLDRLTFIREHLPNSTTPERQTLTLNDLLGKWEGEAITIAADWLEPEVISTVTEWQQEGDHVIMSLQMQTPQMQTPISTKTITSIAKIDPHNPQILNFDQDTLPIQTLFLPDGASITCPVEIATRQPFRLSLSWLIEPNLHQSMIRTYAPKGGWTSLTLVTERKLG</sequence>
<organism evidence="3 4">
    <name type="scientific">Pseudanabaena galeata UHCC 0370</name>
    <dbReference type="NCBI Taxonomy" id="3110310"/>
    <lineage>
        <taxon>Bacteria</taxon>
        <taxon>Bacillati</taxon>
        <taxon>Cyanobacteriota</taxon>
        <taxon>Cyanophyceae</taxon>
        <taxon>Pseudanabaenales</taxon>
        <taxon>Pseudanabaenaceae</taxon>
        <taxon>Pseudanabaena</taxon>
    </lineage>
</organism>
<comment type="caution">
    <text evidence="3">The sequence shown here is derived from an EMBL/GenBank/DDBJ whole genome shotgun (WGS) entry which is preliminary data.</text>
</comment>
<dbReference type="PANTHER" id="PTHR33404:SF1">
    <property type="entry name" value="SLL0497 PROTEIN"/>
    <property type="match status" value="1"/>
</dbReference>
<feature type="domain" description="DUF3598" evidence="1">
    <location>
        <begin position="14"/>
        <end position="144"/>
    </location>
</feature>
<dbReference type="Pfam" id="PF21053">
    <property type="entry name" value="BFA1_C"/>
    <property type="match status" value="1"/>
</dbReference>
<name>A0ABU5TNJ0_9CYAN</name>